<organism evidence="1 2">
    <name type="scientific">Solirubrobacter pauli</name>
    <dbReference type="NCBI Taxonomy" id="166793"/>
    <lineage>
        <taxon>Bacteria</taxon>
        <taxon>Bacillati</taxon>
        <taxon>Actinomycetota</taxon>
        <taxon>Thermoleophilia</taxon>
        <taxon>Solirubrobacterales</taxon>
        <taxon>Solirubrobacteraceae</taxon>
        <taxon>Solirubrobacter</taxon>
    </lineage>
</organism>
<proteinExistence type="predicted"/>
<dbReference type="Proteomes" id="UP000278962">
    <property type="component" value="Unassembled WGS sequence"/>
</dbReference>
<name>A0A660L814_9ACTN</name>
<sequence>MDVASLASAVTVLVLAVTLARAWKVFDLLIRVFERQARARDEDR</sequence>
<evidence type="ECO:0000313" key="1">
    <source>
        <dbReference type="EMBL" id="RKQ90506.1"/>
    </source>
</evidence>
<comment type="caution">
    <text evidence="1">The sequence shown here is derived from an EMBL/GenBank/DDBJ whole genome shotgun (WGS) entry which is preliminary data.</text>
</comment>
<reference evidence="1 2" key="1">
    <citation type="submission" date="2018-10" db="EMBL/GenBank/DDBJ databases">
        <title>Genomic Encyclopedia of Archaeal and Bacterial Type Strains, Phase II (KMG-II): from individual species to whole genera.</title>
        <authorList>
            <person name="Goeker M."/>
        </authorList>
    </citation>
    <scope>NUCLEOTIDE SEQUENCE [LARGE SCALE GENOMIC DNA]</scope>
    <source>
        <strain evidence="1 2">DSM 14954</strain>
    </source>
</reference>
<protein>
    <submittedName>
        <fullName evidence="1">Uncharacterized protein</fullName>
    </submittedName>
</protein>
<dbReference type="AlphaFoldDB" id="A0A660L814"/>
<evidence type="ECO:0000313" key="2">
    <source>
        <dbReference type="Proteomes" id="UP000278962"/>
    </source>
</evidence>
<gene>
    <name evidence="1" type="ORF">C8N24_0311</name>
</gene>
<dbReference type="EMBL" id="RBIL01000001">
    <property type="protein sequence ID" value="RKQ90506.1"/>
    <property type="molecule type" value="Genomic_DNA"/>
</dbReference>
<keyword evidence="2" id="KW-1185">Reference proteome</keyword>
<accession>A0A660L814</accession>